<gene>
    <name evidence="2" type="ORF">B296_00025407</name>
</gene>
<feature type="compositionally biased region" description="Low complexity" evidence="1">
    <location>
        <begin position="140"/>
        <end position="151"/>
    </location>
</feature>
<dbReference type="Proteomes" id="UP000287651">
    <property type="component" value="Unassembled WGS sequence"/>
</dbReference>
<name>A0A426ZG43_ENSVE</name>
<accession>A0A426ZG43</accession>
<evidence type="ECO:0000313" key="2">
    <source>
        <dbReference type="EMBL" id="RRT62921.1"/>
    </source>
</evidence>
<proteinExistence type="predicted"/>
<sequence length="207" mass="22009">MPRAPRPTSYHVGHVSPESDSDQRINLSQSQGEYPRLPTSEISASPKDFQSRLPTSELSASPKGFQSRLSTSELSVSPKDFQSRLSTSELLASPKDFQSRLSISELSASPKGFQSRLSTSELSASPKGFQSRLSTSEAHSPLLSPSATPSADIGDNRESAGVGICSPSSDADTFAFVQFPGSPIYGSSDAVPSSFFAASGGIWIFRK</sequence>
<reference evidence="2 3" key="1">
    <citation type="journal article" date="2014" name="Agronomy (Basel)">
        <title>A Draft Genome Sequence for Ensete ventricosum, the Drought-Tolerant Tree Against Hunger.</title>
        <authorList>
            <person name="Harrison J."/>
            <person name="Moore K.A."/>
            <person name="Paszkiewicz K."/>
            <person name="Jones T."/>
            <person name="Grant M."/>
            <person name="Ambacheew D."/>
            <person name="Muzemil S."/>
            <person name="Studholme D.J."/>
        </authorList>
    </citation>
    <scope>NUCLEOTIDE SEQUENCE [LARGE SCALE GENOMIC DNA]</scope>
</reference>
<evidence type="ECO:0000256" key="1">
    <source>
        <dbReference type="SAM" id="MobiDB-lite"/>
    </source>
</evidence>
<evidence type="ECO:0000313" key="3">
    <source>
        <dbReference type="Proteomes" id="UP000287651"/>
    </source>
</evidence>
<feature type="region of interest" description="Disordered" evidence="1">
    <location>
        <begin position="1"/>
        <end position="78"/>
    </location>
</feature>
<dbReference type="EMBL" id="AMZH03006793">
    <property type="protein sequence ID" value="RRT62921.1"/>
    <property type="molecule type" value="Genomic_DNA"/>
</dbReference>
<comment type="caution">
    <text evidence="2">The sequence shown here is derived from an EMBL/GenBank/DDBJ whole genome shotgun (WGS) entry which is preliminary data.</text>
</comment>
<organism evidence="2 3">
    <name type="scientific">Ensete ventricosum</name>
    <name type="common">Abyssinian banana</name>
    <name type="synonym">Musa ensete</name>
    <dbReference type="NCBI Taxonomy" id="4639"/>
    <lineage>
        <taxon>Eukaryota</taxon>
        <taxon>Viridiplantae</taxon>
        <taxon>Streptophyta</taxon>
        <taxon>Embryophyta</taxon>
        <taxon>Tracheophyta</taxon>
        <taxon>Spermatophyta</taxon>
        <taxon>Magnoliopsida</taxon>
        <taxon>Liliopsida</taxon>
        <taxon>Zingiberales</taxon>
        <taxon>Musaceae</taxon>
        <taxon>Ensete</taxon>
    </lineage>
</organism>
<dbReference type="AlphaFoldDB" id="A0A426ZG43"/>
<protein>
    <submittedName>
        <fullName evidence="2">Uncharacterized protein</fullName>
    </submittedName>
</protein>
<feature type="region of interest" description="Disordered" evidence="1">
    <location>
        <begin position="117"/>
        <end position="164"/>
    </location>
</feature>